<evidence type="ECO:0000313" key="5">
    <source>
        <dbReference type="Proteomes" id="UP000586346"/>
    </source>
</evidence>
<dbReference type="RefSeq" id="WP_185665857.1">
    <property type="nucleotide sequence ID" value="NZ_JACLAH010000111.1"/>
</dbReference>
<gene>
    <name evidence="4" type="ORF">H6P72_26105</name>
</gene>
<feature type="domain" description="GS beta-grasp" evidence="3">
    <location>
        <begin position="11"/>
        <end position="84"/>
    </location>
</feature>
<protein>
    <submittedName>
        <fullName evidence="4">Glutamine synthetase beta-grasp domain-containing protein</fullName>
    </submittedName>
</protein>
<dbReference type="Proteomes" id="UP000586346">
    <property type="component" value="Unassembled WGS sequence"/>
</dbReference>
<dbReference type="InterPro" id="IPR027302">
    <property type="entry name" value="Gln_synth_N_conserv_site"/>
</dbReference>
<evidence type="ECO:0000313" key="4">
    <source>
        <dbReference type="EMBL" id="MBC2650037.1"/>
    </source>
</evidence>
<dbReference type="SUPFAM" id="SSF54368">
    <property type="entry name" value="Glutamine synthetase, N-terminal domain"/>
    <property type="match status" value="1"/>
</dbReference>
<dbReference type="InterPro" id="IPR008147">
    <property type="entry name" value="Gln_synt_N"/>
</dbReference>
<evidence type="ECO:0000256" key="1">
    <source>
        <dbReference type="ARBA" id="ARBA00009897"/>
    </source>
</evidence>
<sequence>MSKSVQLIKDHDVKWIDLRFTDTKGKQHHVTMPARDALEDDFFEIGKMFDGSSIEGWKGIEASDMILLPDDASAVLDPFTEEPT</sequence>
<evidence type="ECO:0000259" key="3">
    <source>
        <dbReference type="PROSITE" id="PS51986"/>
    </source>
</evidence>
<dbReference type="PANTHER" id="PTHR43407:SF2">
    <property type="entry name" value="GLUTAMINE SYNTHETASE"/>
    <property type="match status" value="1"/>
</dbReference>
<dbReference type="PROSITE" id="PS51986">
    <property type="entry name" value="GS_BETA_GRASP"/>
    <property type="match status" value="1"/>
</dbReference>
<comment type="similarity">
    <text evidence="1 2">Belongs to the glutamine synthetase family.</text>
</comment>
<proteinExistence type="inferred from homology"/>
<dbReference type="PANTHER" id="PTHR43407">
    <property type="entry name" value="GLUTAMINE SYNTHETASE"/>
    <property type="match status" value="1"/>
</dbReference>
<accession>A0ABR6U2W0</accession>
<reference evidence="4 5" key="1">
    <citation type="submission" date="2020-08" db="EMBL/GenBank/DDBJ databases">
        <title>Emergence and comparative genomics analysis of Citrobacter in Fennec fox imported from North Africa to China.</title>
        <authorList>
            <person name="Zheng B."/>
        </authorList>
    </citation>
    <scope>NUCLEOTIDE SEQUENCE [LARGE SCALE GENOMIC DNA]</scope>
    <source>
        <strain evidence="4 5">FF371</strain>
    </source>
</reference>
<dbReference type="InterPro" id="IPR036651">
    <property type="entry name" value="Gln_synt_N_sf"/>
</dbReference>
<feature type="non-terminal residue" evidence="4">
    <location>
        <position position="84"/>
    </location>
</feature>
<dbReference type="Gene3D" id="3.10.20.70">
    <property type="entry name" value="Glutamine synthetase, N-terminal domain"/>
    <property type="match status" value="1"/>
</dbReference>
<comment type="caution">
    <text evidence="4">The sequence shown here is derived from an EMBL/GenBank/DDBJ whole genome shotgun (WGS) entry which is preliminary data.</text>
</comment>
<dbReference type="Pfam" id="PF03951">
    <property type="entry name" value="Gln-synt_N"/>
    <property type="match status" value="1"/>
</dbReference>
<organism evidence="4 5">
    <name type="scientific">Citrobacter braakii</name>
    <dbReference type="NCBI Taxonomy" id="57706"/>
    <lineage>
        <taxon>Bacteria</taxon>
        <taxon>Pseudomonadati</taxon>
        <taxon>Pseudomonadota</taxon>
        <taxon>Gammaproteobacteria</taxon>
        <taxon>Enterobacterales</taxon>
        <taxon>Enterobacteriaceae</taxon>
        <taxon>Citrobacter</taxon>
        <taxon>Citrobacter freundii complex</taxon>
    </lineage>
</organism>
<dbReference type="EMBL" id="JACLAH010000111">
    <property type="protein sequence ID" value="MBC2650037.1"/>
    <property type="molecule type" value="Genomic_DNA"/>
</dbReference>
<dbReference type="PROSITE" id="PS00180">
    <property type="entry name" value="GLNA_1"/>
    <property type="match status" value="1"/>
</dbReference>
<evidence type="ECO:0000256" key="2">
    <source>
        <dbReference type="PROSITE-ProRule" id="PRU01330"/>
    </source>
</evidence>
<keyword evidence="5" id="KW-1185">Reference proteome</keyword>
<name>A0ABR6U2W0_CITBR</name>